<dbReference type="CDD" id="cd02185">
    <property type="entry name" value="AroH"/>
    <property type="match status" value="1"/>
</dbReference>
<dbReference type="PIRSF" id="PIRSF005965">
    <property type="entry name" value="Chor_mut_AroH"/>
    <property type="match status" value="1"/>
</dbReference>
<dbReference type="InterPro" id="IPR035959">
    <property type="entry name" value="RutC-like_sf"/>
</dbReference>
<accession>A0A382DM79</accession>
<gene>
    <name evidence="1" type="ORF">METZ01_LOCUS191986</name>
</gene>
<dbReference type="EMBL" id="UINC01039938">
    <property type="protein sequence ID" value="SVB39132.1"/>
    <property type="molecule type" value="Genomic_DNA"/>
</dbReference>
<dbReference type="PANTHER" id="PTHR21164:SF0">
    <property type="entry name" value="CHORISMATE MUTASE AROH"/>
    <property type="match status" value="1"/>
</dbReference>
<evidence type="ECO:0008006" key="2">
    <source>
        <dbReference type="Google" id="ProtNLM"/>
    </source>
</evidence>
<dbReference type="Pfam" id="PF07736">
    <property type="entry name" value="CM_1"/>
    <property type="match status" value="1"/>
</dbReference>
<organism evidence="1">
    <name type="scientific">marine metagenome</name>
    <dbReference type="NCBI Taxonomy" id="408172"/>
    <lineage>
        <taxon>unclassified sequences</taxon>
        <taxon>metagenomes</taxon>
        <taxon>ecological metagenomes</taxon>
    </lineage>
</organism>
<dbReference type="GO" id="GO:0004106">
    <property type="term" value="F:chorismate mutase activity"/>
    <property type="evidence" value="ECO:0007669"/>
    <property type="project" value="TreeGrafter"/>
</dbReference>
<proteinExistence type="predicted"/>
<dbReference type="PANTHER" id="PTHR21164">
    <property type="entry name" value="CHORISMATE MUTASE"/>
    <property type="match status" value="1"/>
</dbReference>
<dbReference type="SUPFAM" id="SSF55298">
    <property type="entry name" value="YjgF-like"/>
    <property type="match status" value="1"/>
</dbReference>
<dbReference type="AlphaFoldDB" id="A0A382DM79"/>
<dbReference type="PROSITE" id="PS51167">
    <property type="entry name" value="CHORISMATE_MUT_1"/>
    <property type="match status" value="1"/>
</dbReference>
<evidence type="ECO:0000313" key="1">
    <source>
        <dbReference type="EMBL" id="SVB39132.1"/>
    </source>
</evidence>
<reference evidence="1" key="1">
    <citation type="submission" date="2018-05" db="EMBL/GenBank/DDBJ databases">
        <authorList>
            <person name="Lanie J.A."/>
            <person name="Ng W.-L."/>
            <person name="Kazmierczak K.M."/>
            <person name="Andrzejewski T.M."/>
            <person name="Davidsen T.M."/>
            <person name="Wayne K.J."/>
            <person name="Tettelin H."/>
            <person name="Glass J.I."/>
            <person name="Rusch D."/>
            <person name="Podicherti R."/>
            <person name="Tsui H.-C.T."/>
            <person name="Winkler M.E."/>
        </authorList>
    </citation>
    <scope>NUCLEOTIDE SEQUENCE</scope>
</reference>
<dbReference type="GO" id="GO:0046417">
    <property type="term" value="P:chorismate metabolic process"/>
    <property type="evidence" value="ECO:0007669"/>
    <property type="project" value="TreeGrafter"/>
</dbReference>
<dbReference type="NCBIfam" id="TIGR01796">
    <property type="entry name" value="CM_mono_aroH"/>
    <property type="match status" value="1"/>
</dbReference>
<protein>
    <recommendedName>
        <fullName evidence="2">Chorismate mutase</fullName>
    </recommendedName>
</protein>
<name>A0A382DM79_9ZZZZ</name>
<dbReference type="Gene3D" id="3.30.1330.40">
    <property type="entry name" value="RutC-like"/>
    <property type="match status" value="1"/>
</dbReference>
<sequence length="123" mass="13597">MSEVRAIRGATTSPSNSSEEILAATTEMLDLITKENSLKVDDIISAFFTTTQDLNAEFPPVAARKMGWVNVALMCSHEMKVPGALQKCIRVMVHVNTDKNPSDIVNIYLRDAVNLRKRGFENG</sequence>
<dbReference type="InterPro" id="IPR008243">
    <property type="entry name" value="Chorismate_mutase_AroH"/>
</dbReference>